<sequence>MIELNTLNYTVDSGIAKLVLNQPKSLNAINSAMLDDLNTFIDAIEADESVRVVILTGEGKAFMAGGDIKEMMKMDQQVAKKFIEYGNYTMNRLANLKQIMIGALNGFALGGGLELALTCDLRIGCAENTIGFPEVGLGIMPGYGGTQRAVRLIGLGATKRLVFTGELIDGKEAYRLGLIDYLAPKEDLLKEADKLAEKLMQQAPLALEKAKLAINRGSQSTLQEGLLLENEIVTGLFNSQDRVEGMSAFVEKRKANFEGK</sequence>
<dbReference type="RefSeq" id="WP_090289972.1">
    <property type="nucleotide sequence ID" value="NZ_FNCK01000005.1"/>
</dbReference>
<dbReference type="InterPro" id="IPR029045">
    <property type="entry name" value="ClpP/crotonase-like_dom_sf"/>
</dbReference>
<proteinExistence type="inferred from homology"/>
<evidence type="ECO:0000256" key="1">
    <source>
        <dbReference type="ARBA" id="ARBA00005254"/>
    </source>
</evidence>
<dbReference type="EMBL" id="FNCK01000005">
    <property type="protein sequence ID" value="SDG32147.1"/>
    <property type="molecule type" value="Genomic_DNA"/>
</dbReference>
<dbReference type="Gene3D" id="3.90.226.10">
    <property type="entry name" value="2-enoyl-CoA Hydratase, Chain A, domain 1"/>
    <property type="match status" value="1"/>
</dbReference>
<dbReference type="OrthoDB" id="9775794at2"/>
<dbReference type="Gene3D" id="1.10.12.10">
    <property type="entry name" value="Lyase 2-enoyl-coa Hydratase, Chain A, domain 2"/>
    <property type="match status" value="1"/>
</dbReference>
<comment type="similarity">
    <text evidence="1 3">Belongs to the enoyl-CoA hydratase/isomerase family.</text>
</comment>
<dbReference type="PANTHER" id="PTHR11941">
    <property type="entry name" value="ENOYL-COA HYDRATASE-RELATED"/>
    <property type="match status" value="1"/>
</dbReference>
<accession>A0A1G7T9W8</accession>
<evidence type="ECO:0000256" key="2">
    <source>
        <dbReference type="ARBA" id="ARBA00023239"/>
    </source>
</evidence>
<keyword evidence="5" id="KW-1185">Reference proteome</keyword>
<dbReference type="InterPro" id="IPR014748">
    <property type="entry name" value="Enoyl-CoA_hydra_C"/>
</dbReference>
<organism evidence="4 5">
    <name type="scientific">Facklamia miroungae</name>
    <dbReference type="NCBI Taxonomy" id="120956"/>
    <lineage>
        <taxon>Bacteria</taxon>
        <taxon>Bacillati</taxon>
        <taxon>Bacillota</taxon>
        <taxon>Bacilli</taxon>
        <taxon>Lactobacillales</taxon>
        <taxon>Aerococcaceae</taxon>
        <taxon>Facklamia</taxon>
    </lineage>
</organism>
<name>A0A1G7T9W8_9LACT</name>
<evidence type="ECO:0000313" key="5">
    <source>
        <dbReference type="Proteomes" id="UP000199708"/>
    </source>
</evidence>
<evidence type="ECO:0000313" key="4">
    <source>
        <dbReference type="EMBL" id="SDG32147.1"/>
    </source>
</evidence>
<dbReference type="AlphaFoldDB" id="A0A1G7T9W8"/>
<dbReference type="SUPFAM" id="SSF52096">
    <property type="entry name" value="ClpP/crotonase"/>
    <property type="match status" value="1"/>
</dbReference>
<evidence type="ECO:0000256" key="3">
    <source>
        <dbReference type="RuleBase" id="RU003707"/>
    </source>
</evidence>
<dbReference type="InterPro" id="IPR018376">
    <property type="entry name" value="Enoyl-CoA_hyd/isom_CS"/>
</dbReference>
<dbReference type="STRING" id="120956.SAMN05421791_10560"/>
<dbReference type="CDD" id="cd06558">
    <property type="entry name" value="crotonase-like"/>
    <property type="match status" value="1"/>
</dbReference>
<dbReference type="PROSITE" id="PS00166">
    <property type="entry name" value="ENOYL_COA_HYDRATASE"/>
    <property type="match status" value="1"/>
</dbReference>
<gene>
    <name evidence="4" type="ORF">SAMN05421791_10560</name>
</gene>
<dbReference type="FunFam" id="1.10.12.10:FF:000001">
    <property type="entry name" value="Probable enoyl-CoA hydratase, mitochondrial"/>
    <property type="match status" value="1"/>
</dbReference>
<reference evidence="4 5" key="1">
    <citation type="submission" date="2016-10" db="EMBL/GenBank/DDBJ databases">
        <authorList>
            <person name="de Groot N.N."/>
        </authorList>
    </citation>
    <scope>NUCLEOTIDE SEQUENCE [LARGE SCALE GENOMIC DNA]</scope>
    <source>
        <strain evidence="4 5">ATCC BAA-466</strain>
    </source>
</reference>
<dbReference type="GO" id="GO:0006635">
    <property type="term" value="P:fatty acid beta-oxidation"/>
    <property type="evidence" value="ECO:0007669"/>
    <property type="project" value="TreeGrafter"/>
</dbReference>
<dbReference type="Pfam" id="PF00378">
    <property type="entry name" value="ECH_1"/>
    <property type="match status" value="1"/>
</dbReference>
<keyword evidence="2" id="KW-0456">Lyase</keyword>
<dbReference type="FunFam" id="3.90.226.10:FF:000009">
    <property type="entry name" value="Carnitinyl-CoA dehydratase"/>
    <property type="match status" value="1"/>
</dbReference>
<dbReference type="GO" id="GO:0016836">
    <property type="term" value="F:hydro-lyase activity"/>
    <property type="evidence" value="ECO:0007669"/>
    <property type="project" value="UniProtKB-ARBA"/>
</dbReference>
<dbReference type="Proteomes" id="UP000199708">
    <property type="component" value="Unassembled WGS sequence"/>
</dbReference>
<protein>
    <submittedName>
        <fullName evidence="4">Enoyl-CoA hydratase</fullName>
    </submittedName>
</protein>
<dbReference type="InterPro" id="IPR001753">
    <property type="entry name" value="Enoyl-CoA_hydra/iso"/>
</dbReference>
<dbReference type="PANTHER" id="PTHR11941:SF54">
    <property type="entry name" value="ENOYL-COA HYDRATASE, MITOCHONDRIAL"/>
    <property type="match status" value="1"/>
</dbReference>